<feature type="binding site" evidence="5">
    <location>
        <begin position="174"/>
        <end position="179"/>
    </location>
    <ligand>
        <name>NAD(+)</name>
        <dbReference type="ChEBI" id="CHEBI:57540"/>
    </ligand>
</feature>
<dbReference type="GO" id="GO:0000166">
    <property type="term" value="F:nucleotide binding"/>
    <property type="evidence" value="ECO:0007669"/>
    <property type="project" value="UniProtKB-KW"/>
</dbReference>
<reference evidence="7 8" key="1">
    <citation type="journal article" date="2008" name="Int. J. Syst. Evol. Microbiol.">
        <title>Neptunomonas japonica sp. nov., an Osedax japonicus symbiont-like bacterium isolated from sediment adjacent to sperm whale carcasses off Kagoshima, Japan.</title>
        <authorList>
            <person name="Miyazaki M."/>
            <person name="Nogi Y."/>
            <person name="Fujiwara Y."/>
            <person name="Kawato M."/>
            <person name="Kubokawa K."/>
            <person name="Horikoshi K."/>
        </authorList>
    </citation>
    <scope>NUCLEOTIDE SEQUENCE [LARGE SCALE GENOMIC DNA]</scope>
    <source>
        <strain evidence="7 8">JAMM 1380</strain>
    </source>
</reference>
<dbReference type="KEGG" id="njp:NEJAP_2985"/>
<proteinExistence type="inferred from homology"/>
<dbReference type="AlphaFoldDB" id="A0A7R6PEC0"/>
<feature type="domain" description="Glutamate/phenylalanine/leucine/valine/L-tryptophan dehydrogenase C-terminal" evidence="6">
    <location>
        <begin position="138"/>
        <end position="345"/>
    </location>
</feature>
<keyword evidence="2 7" id="KW-0560">Oxidoreductase</keyword>
<keyword evidence="8" id="KW-1185">Reference proteome</keyword>
<evidence type="ECO:0000256" key="4">
    <source>
        <dbReference type="PIRSR" id="PIRSR000188-1"/>
    </source>
</evidence>
<organism evidence="7 8">
    <name type="scientific">Neptunomonas japonica JAMM 1380</name>
    <dbReference type="NCBI Taxonomy" id="1441457"/>
    <lineage>
        <taxon>Bacteria</taxon>
        <taxon>Pseudomonadati</taxon>
        <taxon>Pseudomonadota</taxon>
        <taxon>Gammaproteobacteria</taxon>
        <taxon>Oceanospirillales</taxon>
        <taxon>Oceanospirillaceae</taxon>
        <taxon>Neptunomonas</taxon>
    </lineage>
</organism>
<dbReference type="Gene3D" id="3.40.50.720">
    <property type="entry name" value="NAD(P)-binding Rossmann-like Domain"/>
    <property type="match status" value="1"/>
</dbReference>
<sequence>MFAQMEYVGTSDLHLYHDAATSLQAIIAIHSTTLGPAIGGCRFIPYSSSDDAIKDALTLAKGMSYKAALAGLPHGGGKSVIMLPNKAFDRQALMRSFGQCIEQLQGRYITAMDSGTLTSDMDAIAQSTHWVTCTNNSGDPSPYTALGVIQSMKAAVKYLFGKDDLEGTRVSIQGLGHVGMAVASHLSLEGAHLTVTDINNDLIKAAVQEFHATAVAPDDIYTADVDIFCPCGLGAILNEQTIGTIKAQIIVGSANNQLNSSKDGYSLHQQNILYLPDYIVNSGGLIFVALTHAGENTQTIHHQVTTIGSTLTDLLLMSHSSSIPPFALANQKAEAILNHASAAKKTDKRANL</sequence>
<accession>A0A7R6PEC0</accession>
<dbReference type="CDD" id="cd01075">
    <property type="entry name" value="NAD_bind_Leu_Phe_Val_DH"/>
    <property type="match status" value="1"/>
</dbReference>
<dbReference type="InterPro" id="IPR016211">
    <property type="entry name" value="Glu/Phe/Leu/Val/Trp_DH_bac/arc"/>
</dbReference>
<dbReference type="InterPro" id="IPR046346">
    <property type="entry name" value="Aminoacid_DH-like_N_sf"/>
</dbReference>
<name>A0A7R6PEC0_9GAMM</name>
<dbReference type="SMART" id="SM00839">
    <property type="entry name" value="ELFV_dehydrog"/>
    <property type="match status" value="1"/>
</dbReference>
<dbReference type="InterPro" id="IPR006096">
    <property type="entry name" value="Glu/Leu/Phe/Val/Trp_DH_C"/>
</dbReference>
<dbReference type="RefSeq" id="WP_201348074.1">
    <property type="nucleotide sequence ID" value="NZ_AP014546.1"/>
</dbReference>
<dbReference type="Gene3D" id="3.40.50.10860">
    <property type="entry name" value="Leucine Dehydrogenase, chain A, domain 1"/>
    <property type="match status" value="1"/>
</dbReference>
<dbReference type="PANTHER" id="PTHR42722:SF1">
    <property type="entry name" value="VALINE DEHYDROGENASE"/>
    <property type="match status" value="1"/>
</dbReference>
<dbReference type="EC" id="1.4.1.9" evidence="7"/>
<evidence type="ECO:0000256" key="2">
    <source>
        <dbReference type="ARBA" id="ARBA00023002"/>
    </source>
</evidence>
<dbReference type="Pfam" id="PF02812">
    <property type="entry name" value="ELFV_dehydrog_N"/>
    <property type="match status" value="1"/>
</dbReference>
<dbReference type="PIRSF" id="PIRSF000188">
    <property type="entry name" value="Phe_leu_dh"/>
    <property type="match status" value="1"/>
</dbReference>
<evidence type="ECO:0000256" key="1">
    <source>
        <dbReference type="ARBA" id="ARBA00006382"/>
    </source>
</evidence>
<evidence type="ECO:0000256" key="3">
    <source>
        <dbReference type="ARBA" id="ARBA00023027"/>
    </source>
</evidence>
<evidence type="ECO:0000256" key="5">
    <source>
        <dbReference type="PIRSR" id="PIRSR000188-2"/>
    </source>
</evidence>
<dbReference type="InterPro" id="IPR036291">
    <property type="entry name" value="NAD(P)-bd_dom_sf"/>
</dbReference>
<dbReference type="EMBL" id="AP014546">
    <property type="protein sequence ID" value="BBB30924.1"/>
    <property type="molecule type" value="Genomic_DNA"/>
</dbReference>
<evidence type="ECO:0000313" key="7">
    <source>
        <dbReference type="EMBL" id="BBB30924.1"/>
    </source>
</evidence>
<dbReference type="Proteomes" id="UP000595332">
    <property type="component" value="Chromosome"/>
</dbReference>
<keyword evidence="3 5" id="KW-0520">NAD</keyword>
<gene>
    <name evidence="7" type="ORF">NEJAP_2985</name>
</gene>
<protein>
    <submittedName>
        <fullName evidence="7">Leucine dehydrogenase</fullName>
        <ecNumber evidence="7">1.4.1.9</ecNumber>
    </submittedName>
</protein>
<dbReference type="Pfam" id="PF00208">
    <property type="entry name" value="ELFV_dehydrog"/>
    <property type="match status" value="2"/>
</dbReference>
<keyword evidence="5" id="KW-0547">Nucleotide-binding</keyword>
<evidence type="ECO:0000259" key="6">
    <source>
        <dbReference type="SMART" id="SM00839"/>
    </source>
</evidence>
<dbReference type="PANTHER" id="PTHR42722">
    <property type="entry name" value="LEUCINE DEHYDROGENASE"/>
    <property type="match status" value="1"/>
</dbReference>
<comment type="similarity">
    <text evidence="1">Belongs to the Glu/Leu/Phe/Val dehydrogenases family.</text>
</comment>
<dbReference type="GO" id="GO:0006520">
    <property type="term" value="P:amino acid metabolic process"/>
    <property type="evidence" value="ECO:0007669"/>
    <property type="project" value="InterPro"/>
</dbReference>
<feature type="active site" description="Proton donor/acceptor" evidence="4">
    <location>
        <position position="78"/>
    </location>
</feature>
<evidence type="ECO:0000313" key="8">
    <source>
        <dbReference type="Proteomes" id="UP000595332"/>
    </source>
</evidence>
<dbReference type="InterPro" id="IPR006097">
    <property type="entry name" value="Glu/Leu/Phe/Val/Trp_DH_dimer"/>
</dbReference>
<dbReference type="SUPFAM" id="SSF51735">
    <property type="entry name" value="NAD(P)-binding Rossmann-fold domains"/>
    <property type="match status" value="1"/>
</dbReference>
<dbReference type="GO" id="GO:0050049">
    <property type="term" value="F:L-leucine dehydrogenase activity"/>
    <property type="evidence" value="ECO:0007669"/>
    <property type="project" value="UniProtKB-EC"/>
</dbReference>
<dbReference type="SUPFAM" id="SSF53223">
    <property type="entry name" value="Aminoacid dehydrogenase-like, N-terminal domain"/>
    <property type="match status" value="1"/>
</dbReference>